<dbReference type="Pfam" id="PF21788">
    <property type="entry name" value="TNP-like_GBD"/>
    <property type="match status" value="1"/>
</dbReference>
<dbReference type="AlphaFoldDB" id="A0AAV4BHT0"/>
<evidence type="ECO:0000313" key="3">
    <source>
        <dbReference type="Proteomes" id="UP000735302"/>
    </source>
</evidence>
<evidence type="ECO:0000313" key="2">
    <source>
        <dbReference type="EMBL" id="GFO18373.1"/>
    </source>
</evidence>
<organism evidence="2 3">
    <name type="scientific">Plakobranchus ocellatus</name>
    <dbReference type="NCBI Taxonomy" id="259542"/>
    <lineage>
        <taxon>Eukaryota</taxon>
        <taxon>Metazoa</taxon>
        <taxon>Spiralia</taxon>
        <taxon>Lophotrochozoa</taxon>
        <taxon>Mollusca</taxon>
        <taxon>Gastropoda</taxon>
        <taxon>Heterobranchia</taxon>
        <taxon>Euthyneura</taxon>
        <taxon>Panpulmonata</taxon>
        <taxon>Sacoglossa</taxon>
        <taxon>Placobranchoidea</taxon>
        <taxon>Plakobranchidae</taxon>
        <taxon>Plakobranchus</taxon>
    </lineage>
</organism>
<proteinExistence type="predicted"/>
<evidence type="ECO:0000259" key="1">
    <source>
        <dbReference type="Pfam" id="PF21788"/>
    </source>
</evidence>
<reference evidence="2 3" key="1">
    <citation type="journal article" date="2021" name="Elife">
        <title>Chloroplast acquisition without the gene transfer in kleptoplastic sea slugs, Plakobranchus ocellatus.</title>
        <authorList>
            <person name="Maeda T."/>
            <person name="Takahashi S."/>
            <person name="Yoshida T."/>
            <person name="Shimamura S."/>
            <person name="Takaki Y."/>
            <person name="Nagai Y."/>
            <person name="Toyoda A."/>
            <person name="Suzuki Y."/>
            <person name="Arimoto A."/>
            <person name="Ishii H."/>
            <person name="Satoh N."/>
            <person name="Nishiyama T."/>
            <person name="Hasebe M."/>
            <person name="Maruyama T."/>
            <person name="Minagawa J."/>
            <person name="Obokata J."/>
            <person name="Shigenobu S."/>
        </authorList>
    </citation>
    <scope>NUCLEOTIDE SEQUENCE [LARGE SCALE GENOMIC DNA]</scope>
</reference>
<sequence>MTEKTQTLTFQHEEKVISAAWSDLKKLYEHESTFLVKLSALTKSAVQPNNIEKQKVSLALQVFSEKTSAALKTSTLSCESFLQTATFLDEVIHLWKVFNCKTPLQSIYQRDPDRAAIDSSAQGDRQIKTLLAWAERAKAMEPNSHPRQQKLTRDTAKAVHWTCRCLVALSAHLLNTDAAYSHQFVTLGFFQQDDIEQHFGHFRMSAGNNFYISAQDIYNTHAIDKTKLMLQVENESIDHRNASHICGFCTKDLTDSEILCLDDLPEKLATISNDEKMSLIYIGGYICQKHPEHPGFEGDSSLFNENISAFTDNLNRRGLRFPGQELFQTLCYIYLFFCNSSSSLEHSCRKRLIIIFTDFPAIFHINLTLPPAVLSRIVNIMLKRFCLQHTKEDNEHNKKRKLAKLSSSTIAGPS</sequence>
<feature type="domain" description="Transposable element P transposase-like GTP-binding insertion" evidence="1">
    <location>
        <begin position="10"/>
        <end position="108"/>
    </location>
</feature>
<dbReference type="Proteomes" id="UP000735302">
    <property type="component" value="Unassembled WGS sequence"/>
</dbReference>
<protein>
    <submittedName>
        <fullName evidence="2">Group XV phospholipase a2</fullName>
    </submittedName>
</protein>
<dbReference type="InterPro" id="IPR048366">
    <property type="entry name" value="TNP-like_GBD"/>
</dbReference>
<accession>A0AAV4BHT0</accession>
<gene>
    <name evidence="2" type="ORF">PoB_004487800</name>
</gene>
<dbReference type="EMBL" id="BLXT01004950">
    <property type="protein sequence ID" value="GFO18373.1"/>
    <property type="molecule type" value="Genomic_DNA"/>
</dbReference>
<name>A0AAV4BHT0_9GAST</name>
<comment type="caution">
    <text evidence="2">The sequence shown here is derived from an EMBL/GenBank/DDBJ whole genome shotgun (WGS) entry which is preliminary data.</text>
</comment>
<keyword evidence="3" id="KW-1185">Reference proteome</keyword>